<feature type="region of interest" description="Disordered" evidence="1">
    <location>
        <begin position="146"/>
        <end position="170"/>
    </location>
</feature>
<gene>
    <name evidence="2" type="ORF">GWI33_000600</name>
</gene>
<dbReference type="EMBL" id="JAACXV010018214">
    <property type="protein sequence ID" value="KAF7264126.1"/>
    <property type="molecule type" value="Genomic_DNA"/>
</dbReference>
<keyword evidence="3" id="KW-1185">Reference proteome</keyword>
<dbReference type="Proteomes" id="UP000625711">
    <property type="component" value="Unassembled WGS sequence"/>
</dbReference>
<reference evidence="2" key="1">
    <citation type="submission" date="2020-08" db="EMBL/GenBank/DDBJ databases">
        <title>Genome sequencing and assembly of the red palm weevil Rhynchophorus ferrugineus.</title>
        <authorList>
            <person name="Dias G.B."/>
            <person name="Bergman C.M."/>
            <person name="Manee M."/>
        </authorList>
    </citation>
    <scope>NUCLEOTIDE SEQUENCE</scope>
    <source>
        <strain evidence="2">AA-2017</strain>
        <tissue evidence="2">Whole larva</tissue>
    </source>
</reference>
<proteinExistence type="predicted"/>
<sequence>MFFCSSTGCLTIRFCSSRHNQGLRWRGRMGSTKNVAGSPCRRSGGSLASRWDAFAVARIALVSRLLGFPTSFHITAQQAARLPAIPAQLYYVLSSIDGGTIIFSFFTGRGVTKVGRRGTSGAVPPAHTRYVIPRCKFTVNRLSKSTDLRGTGPAAPAGWSSDGALPDSSS</sequence>
<evidence type="ECO:0000313" key="3">
    <source>
        <dbReference type="Proteomes" id="UP000625711"/>
    </source>
</evidence>
<name>A0A834HQV9_RHYFE</name>
<accession>A0A834HQV9</accession>
<dbReference type="AlphaFoldDB" id="A0A834HQV9"/>
<comment type="caution">
    <text evidence="2">The sequence shown here is derived from an EMBL/GenBank/DDBJ whole genome shotgun (WGS) entry which is preliminary data.</text>
</comment>
<organism evidence="2 3">
    <name type="scientific">Rhynchophorus ferrugineus</name>
    <name type="common">Red palm weevil</name>
    <name type="synonym">Curculio ferrugineus</name>
    <dbReference type="NCBI Taxonomy" id="354439"/>
    <lineage>
        <taxon>Eukaryota</taxon>
        <taxon>Metazoa</taxon>
        <taxon>Ecdysozoa</taxon>
        <taxon>Arthropoda</taxon>
        <taxon>Hexapoda</taxon>
        <taxon>Insecta</taxon>
        <taxon>Pterygota</taxon>
        <taxon>Neoptera</taxon>
        <taxon>Endopterygota</taxon>
        <taxon>Coleoptera</taxon>
        <taxon>Polyphaga</taxon>
        <taxon>Cucujiformia</taxon>
        <taxon>Curculionidae</taxon>
        <taxon>Dryophthorinae</taxon>
        <taxon>Rhynchophorus</taxon>
    </lineage>
</organism>
<protein>
    <submittedName>
        <fullName evidence="2">Uncharacterized protein</fullName>
    </submittedName>
</protein>
<evidence type="ECO:0000313" key="2">
    <source>
        <dbReference type="EMBL" id="KAF7264126.1"/>
    </source>
</evidence>
<evidence type="ECO:0000256" key="1">
    <source>
        <dbReference type="SAM" id="MobiDB-lite"/>
    </source>
</evidence>